<dbReference type="SMART" id="SM00984">
    <property type="entry name" value="UDPG_MGDP_dh_C"/>
    <property type="match status" value="1"/>
</dbReference>
<dbReference type="EMBL" id="VBAO01000392">
    <property type="protein sequence ID" value="TMI78224.1"/>
    <property type="molecule type" value="Genomic_DNA"/>
</dbReference>
<dbReference type="InterPro" id="IPR014027">
    <property type="entry name" value="UDP-Glc/GDP-Man_DH_C"/>
</dbReference>
<feature type="region of interest" description="Disordered" evidence="1">
    <location>
        <begin position="1"/>
        <end position="36"/>
    </location>
</feature>
<dbReference type="InterPro" id="IPR036220">
    <property type="entry name" value="UDP-Glc/GDP-Man_DH_C_sf"/>
</dbReference>
<sequence>MRGQQPVPPRLGAPHAARRGAGGAYKENTGSTRNSPSLALIEHLKAWRLRVYDPVVPAAEAGHPAAVAAASALDAARGVDALTIMTPWPEFRELAPRDLASAMAGQAVVDPYRVLDAVEVTAAGLDHFTLGAPPRRAKRARS</sequence>
<evidence type="ECO:0000259" key="2">
    <source>
        <dbReference type="SMART" id="SM00984"/>
    </source>
</evidence>
<name>A0A537J3V1_9BACT</name>
<proteinExistence type="predicted"/>
<gene>
    <name evidence="3" type="ORF">E6H04_12815</name>
</gene>
<evidence type="ECO:0000313" key="3">
    <source>
        <dbReference type="EMBL" id="TMI78224.1"/>
    </source>
</evidence>
<dbReference type="Pfam" id="PF03720">
    <property type="entry name" value="UDPG_MGDP_dh_C"/>
    <property type="match status" value="1"/>
</dbReference>
<evidence type="ECO:0000256" key="1">
    <source>
        <dbReference type="SAM" id="MobiDB-lite"/>
    </source>
</evidence>
<feature type="compositionally biased region" description="Pro residues" evidence="1">
    <location>
        <begin position="1"/>
        <end position="11"/>
    </location>
</feature>
<comment type="caution">
    <text evidence="3">The sequence shown here is derived from an EMBL/GenBank/DDBJ whole genome shotgun (WGS) entry which is preliminary data.</text>
</comment>
<feature type="domain" description="UDP-glucose/GDP-mannose dehydrogenase C-terminal" evidence="2">
    <location>
        <begin position="22"/>
        <end position="117"/>
    </location>
</feature>
<organism evidence="3 4">
    <name type="scientific">Candidatus Segetimicrobium genomatis</name>
    <dbReference type="NCBI Taxonomy" id="2569760"/>
    <lineage>
        <taxon>Bacteria</taxon>
        <taxon>Bacillati</taxon>
        <taxon>Candidatus Sysuimicrobiota</taxon>
        <taxon>Candidatus Sysuimicrobiia</taxon>
        <taxon>Candidatus Sysuimicrobiales</taxon>
        <taxon>Candidatus Segetimicrobiaceae</taxon>
        <taxon>Candidatus Segetimicrobium</taxon>
    </lineage>
</organism>
<accession>A0A537J3V1</accession>
<dbReference type="SUPFAM" id="SSF52413">
    <property type="entry name" value="UDP-glucose/GDP-mannose dehydrogenase C-terminal domain"/>
    <property type="match status" value="1"/>
</dbReference>
<dbReference type="PANTHER" id="PTHR43750:SF3">
    <property type="entry name" value="UDP-GLUCOSE 6-DEHYDROGENASE TUAD"/>
    <property type="match status" value="1"/>
</dbReference>
<evidence type="ECO:0000313" key="4">
    <source>
        <dbReference type="Proteomes" id="UP000320048"/>
    </source>
</evidence>
<dbReference type="AlphaFoldDB" id="A0A537J3V1"/>
<dbReference type="PANTHER" id="PTHR43750">
    <property type="entry name" value="UDP-GLUCOSE 6-DEHYDROGENASE TUAD"/>
    <property type="match status" value="1"/>
</dbReference>
<dbReference type="GO" id="GO:0051287">
    <property type="term" value="F:NAD binding"/>
    <property type="evidence" value="ECO:0007669"/>
    <property type="project" value="InterPro"/>
</dbReference>
<dbReference type="Gene3D" id="3.40.50.720">
    <property type="entry name" value="NAD(P)-binding Rossmann-like Domain"/>
    <property type="match status" value="1"/>
</dbReference>
<dbReference type="Proteomes" id="UP000320048">
    <property type="component" value="Unassembled WGS sequence"/>
</dbReference>
<reference evidence="3 4" key="1">
    <citation type="journal article" date="2019" name="Nat. Microbiol.">
        <title>Mediterranean grassland soil C-N compound turnover is dependent on rainfall and depth, and is mediated by genomically divergent microorganisms.</title>
        <authorList>
            <person name="Diamond S."/>
            <person name="Andeer P.F."/>
            <person name="Li Z."/>
            <person name="Crits-Christoph A."/>
            <person name="Burstein D."/>
            <person name="Anantharaman K."/>
            <person name="Lane K.R."/>
            <person name="Thomas B.C."/>
            <person name="Pan C."/>
            <person name="Northen T.R."/>
            <person name="Banfield J.F."/>
        </authorList>
    </citation>
    <scope>NUCLEOTIDE SEQUENCE [LARGE SCALE GENOMIC DNA]</scope>
    <source>
        <strain evidence="3">NP_7</strain>
    </source>
</reference>
<dbReference type="GO" id="GO:0016616">
    <property type="term" value="F:oxidoreductase activity, acting on the CH-OH group of donors, NAD or NADP as acceptor"/>
    <property type="evidence" value="ECO:0007669"/>
    <property type="project" value="InterPro"/>
</dbReference>
<protein>
    <recommendedName>
        <fullName evidence="2">UDP-glucose/GDP-mannose dehydrogenase C-terminal domain-containing protein</fullName>
    </recommendedName>
</protein>